<keyword evidence="4" id="KW-1003">Cell membrane</keyword>
<evidence type="ECO:0000259" key="7">
    <source>
        <dbReference type="Pfam" id="PF01145"/>
    </source>
</evidence>
<organism evidence="8 9">
    <name type="scientific">Nonlabens dokdonensis</name>
    <dbReference type="NCBI Taxonomy" id="328515"/>
    <lineage>
        <taxon>Bacteria</taxon>
        <taxon>Pseudomonadati</taxon>
        <taxon>Bacteroidota</taxon>
        <taxon>Flavobacteriia</taxon>
        <taxon>Flavobacteriales</taxon>
        <taxon>Flavobacteriaceae</taxon>
        <taxon>Nonlabens</taxon>
    </lineage>
</organism>
<dbReference type="PANTHER" id="PTHR13806:SF31">
    <property type="entry name" value="FLOTILLIN-LIKE PROTEIN 1-RELATED"/>
    <property type="match status" value="1"/>
</dbReference>
<protein>
    <recommendedName>
        <fullName evidence="7">Band 7 domain-containing protein</fullName>
    </recommendedName>
</protein>
<dbReference type="PANTHER" id="PTHR13806">
    <property type="entry name" value="FLOTILLIN-RELATED"/>
    <property type="match status" value="1"/>
</dbReference>
<dbReference type="InterPro" id="IPR001107">
    <property type="entry name" value="Band_7"/>
</dbReference>
<dbReference type="SUPFAM" id="SSF117892">
    <property type="entry name" value="Band 7/SPFH domain"/>
    <property type="match status" value="1"/>
</dbReference>
<keyword evidence="9" id="KW-1185">Reference proteome</keyword>
<comment type="subcellular location">
    <subcellularLocation>
        <location evidence="2">Cell membrane</location>
    </subcellularLocation>
    <subcellularLocation>
        <location evidence="1">Membrane</location>
        <topology evidence="1">Single-pass membrane protein</topology>
    </subcellularLocation>
</comment>
<evidence type="ECO:0000313" key="8">
    <source>
        <dbReference type="EMBL" id="PZX44247.1"/>
    </source>
</evidence>
<keyword evidence="5 6" id="KW-0472">Membrane</keyword>
<evidence type="ECO:0000256" key="2">
    <source>
        <dbReference type="ARBA" id="ARBA00004236"/>
    </source>
</evidence>
<dbReference type="InterPro" id="IPR036013">
    <property type="entry name" value="Band_7/SPFH_dom_sf"/>
</dbReference>
<accession>A0ABX5Q364</accession>
<evidence type="ECO:0000256" key="5">
    <source>
        <dbReference type="ARBA" id="ARBA00023136"/>
    </source>
</evidence>
<evidence type="ECO:0000256" key="4">
    <source>
        <dbReference type="ARBA" id="ARBA00022475"/>
    </source>
</evidence>
<dbReference type="RefSeq" id="WP_015362094.1">
    <property type="nucleotide sequence ID" value="NZ_QKZR01000001.1"/>
</dbReference>
<dbReference type="Gene3D" id="3.30.479.30">
    <property type="entry name" value="Band 7 domain"/>
    <property type="match status" value="1"/>
</dbReference>
<sequence>MDGFIPMIITLLGMLLLLITVYFLIIALFFKKAPQGFALIRTGIGGTKISTTAIYVVPVFHQLEMMDMTIKQVRIELLDDENLICQDDIRVDIKACFHVQVGFKLEHIKSVAGRIGATNASDPNKVQELFEANFTHSLKTVAKIFKFEELLNHRDKFRIELIKHIGVDLYGFLLADIAIDYIEKSKPNNL</sequence>
<dbReference type="Pfam" id="PF01145">
    <property type="entry name" value="Band_7"/>
    <property type="match status" value="1"/>
</dbReference>
<comment type="similarity">
    <text evidence="3">Belongs to the band 7/mec-2 family. Flotillin subfamily.</text>
</comment>
<dbReference type="Proteomes" id="UP000248584">
    <property type="component" value="Unassembled WGS sequence"/>
</dbReference>
<keyword evidence="6" id="KW-0812">Transmembrane</keyword>
<reference evidence="8 9" key="1">
    <citation type="submission" date="2018-06" db="EMBL/GenBank/DDBJ databases">
        <title>Genomic Encyclopedia of Archaeal and Bacterial Type Strains, Phase II (KMG-II): from individual species to whole genera.</title>
        <authorList>
            <person name="Goeker M."/>
        </authorList>
    </citation>
    <scope>NUCLEOTIDE SEQUENCE [LARGE SCALE GENOMIC DNA]</scope>
    <source>
        <strain evidence="8 9">DSM 17205</strain>
    </source>
</reference>
<evidence type="ECO:0000256" key="1">
    <source>
        <dbReference type="ARBA" id="ARBA00004167"/>
    </source>
</evidence>
<comment type="caution">
    <text evidence="8">The sequence shown here is derived from an EMBL/GenBank/DDBJ whole genome shotgun (WGS) entry which is preliminary data.</text>
</comment>
<dbReference type="InterPro" id="IPR027705">
    <property type="entry name" value="Flotillin_fam"/>
</dbReference>
<evidence type="ECO:0000313" key="9">
    <source>
        <dbReference type="Proteomes" id="UP000248584"/>
    </source>
</evidence>
<evidence type="ECO:0000256" key="6">
    <source>
        <dbReference type="SAM" id="Phobius"/>
    </source>
</evidence>
<name>A0ABX5Q364_9FLAO</name>
<feature type="transmembrane region" description="Helical" evidence="6">
    <location>
        <begin position="6"/>
        <end position="30"/>
    </location>
</feature>
<keyword evidence="6" id="KW-1133">Transmembrane helix</keyword>
<gene>
    <name evidence="8" type="ORF">LX97_01257</name>
</gene>
<proteinExistence type="inferred from homology"/>
<feature type="domain" description="Band 7" evidence="7">
    <location>
        <begin position="33"/>
        <end position="169"/>
    </location>
</feature>
<evidence type="ECO:0000256" key="3">
    <source>
        <dbReference type="ARBA" id="ARBA00007161"/>
    </source>
</evidence>
<dbReference type="EMBL" id="QKZR01000001">
    <property type="protein sequence ID" value="PZX44247.1"/>
    <property type="molecule type" value="Genomic_DNA"/>
</dbReference>